<dbReference type="InterPro" id="IPR001680">
    <property type="entry name" value="WD40_rpt"/>
</dbReference>
<dbReference type="Pfam" id="PF00400">
    <property type="entry name" value="WD40"/>
    <property type="match status" value="1"/>
</dbReference>
<dbReference type="SUPFAM" id="SSF50978">
    <property type="entry name" value="WD40 repeat-like"/>
    <property type="match status" value="1"/>
</dbReference>
<name>A0A392MYP3_9FABA</name>
<organism evidence="2 3">
    <name type="scientific">Trifolium medium</name>
    <dbReference type="NCBI Taxonomy" id="97028"/>
    <lineage>
        <taxon>Eukaryota</taxon>
        <taxon>Viridiplantae</taxon>
        <taxon>Streptophyta</taxon>
        <taxon>Embryophyta</taxon>
        <taxon>Tracheophyta</taxon>
        <taxon>Spermatophyta</taxon>
        <taxon>Magnoliopsida</taxon>
        <taxon>eudicotyledons</taxon>
        <taxon>Gunneridae</taxon>
        <taxon>Pentapetalae</taxon>
        <taxon>rosids</taxon>
        <taxon>fabids</taxon>
        <taxon>Fabales</taxon>
        <taxon>Fabaceae</taxon>
        <taxon>Papilionoideae</taxon>
        <taxon>50 kb inversion clade</taxon>
        <taxon>NPAAA clade</taxon>
        <taxon>Hologalegina</taxon>
        <taxon>IRL clade</taxon>
        <taxon>Trifolieae</taxon>
        <taxon>Trifolium</taxon>
    </lineage>
</organism>
<feature type="non-terminal residue" evidence="2">
    <location>
        <position position="1"/>
    </location>
</feature>
<feature type="repeat" description="WD" evidence="1">
    <location>
        <begin position="98"/>
        <end position="132"/>
    </location>
</feature>
<dbReference type="Proteomes" id="UP000265520">
    <property type="component" value="Unassembled WGS sequence"/>
</dbReference>
<dbReference type="Gene3D" id="2.130.10.10">
    <property type="entry name" value="YVTN repeat-like/Quinoprotein amine dehydrogenase"/>
    <property type="match status" value="1"/>
</dbReference>
<evidence type="ECO:0000313" key="3">
    <source>
        <dbReference type="Proteomes" id="UP000265520"/>
    </source>
</evidence>
<proteinExistence type="predicted"/>
<evidence type="ECO:0000313" key="2">
    <source>
        <dbReference type="EMBL" id="MCH92666.1"/>
    </source>
</evidence>
<protein>
    <submittedName>
        <fullName evidence="2">Transducin/WD-like repeat-protein</fullName>
    </submittedName>
</protein>
<reference evidence="2 3" key="1">
    <citation type="journal article" date="2018" name="Front. Plant Sci.">
        <title>Red Clover (Trifolium pratense) and Zigzag Clover (T. medium) - A Picture of Genomic Similarities and Differences.</title>
        <authorList>
            <person name="Dluhosova J."/>
            <person name="Istvanek J."/>
            <person name="Nedelnik J."/>
            <person name="Repkova J."/>
        </authorList>
    </citation>
    <scope>NUCLEOTIDE SEQUENCE [LARGE SCALE GENOMIC DNA]</scope>
    <source>
        <strain evidence="3">cv. 10/8</strain>
        <tissue evidence="2">Leaf</tissue>
    </source>
</reference>
<comment type="caution">
    <text evidence="2">The sequence shown here is derived from an EMBL/GenBank/DDBJ whole genome shotgun (WGS) entry which is preliminary data.</text>
</comment>
<dbReference type="PROSITE" id="PS50082">
    <property type="entry name" value="WD_REPEATS_2"/>
    <property type="match status" value="1"/>
</dbReference>
<dbReference type="InterPro" id="IPR015943">
    <property type="entry name" value="WD40/YVTN_repeat-like_dom_sf"/>
</dbReference>
<dbReference type="InterPro" id="IPR036322">
    <property type="entry name" value="WD40_repeat_dom_sf"/>
</dbReference>
<dbReference type="AlphaFoldDB" id="A0A392MYP3"/>
<dbReference type="SMART" id="SM00320">
    <property type="entry name" value="WD40"/>
    <property type="match status" value="3"/>
</dbReference>
<gene>
    <name evidence="2" type="ORF">A2U01_0013607</name>
</gene>
<evidence type="ECO:0000256" key="1">
    <source>
        <dbReference type="PROSITE-ProRule" id="PRU00221"/>
    </source>
</evidence>
<sequence length="151" mass="16803">GRAPTKIKTDLKKPIVNLACHPRLPVLYVAYADGLIRAYNIHTYAVHYTLQLENSIKLSGAAAFAFHPTLEWIFVGDRRGTLLAWDVSIEKPSMIGIIQVSAQPITSVAWLTTSRILVTLSKDGNMKVWKTRVIVNPHRPPMPANFFEPAG</sequence>
<accession>A0A392MYP3</accession>
<keyword evidence="3" id="KW-1185">Reference proteome</keyword>
<dbReference type="EMBL" id="LXQA010023167">
    <property type="protein sequence ID" value="MCH92666.1"/>
    <property type="molecule type" value="Genomic_DNA"/>
</dbReference>
<keyword evidence="1" id="KW-0853">WD repeat</keyword>